<name>A0ABY2TNX1_9SPIR</name>
<feature type="region of interest" description="Disordered" evidence="2">
    <location>
        <begin position="241"/>
        <end position="260"/>
    </location>
</feature>
<dbReference type="EMBL" id="SJDU01000316">
    <property type="protein sequence ID" value="TKZ31404.1"/>
    <property type="molecule type" value="Genomic_DNA"/>
</dbReference>
<evidence type="ECO:0000256" key="2">
    <source>
        <dbReference type="SAM" id="MobiDB-lite"/>
    </source>
</evidence>
<organism evidence="3 4">
    <name type="scientific">Brachyspira catarrhinii</name>
    <dbReference type="NCBI Taxonomy" id="2528966"/>
    <lineage>
        <taxon>Bacteria</taxon>
        <taxon>Pseudomonadati</taxon>
        <taxon>Spirochaetota</taxon>
        <taxon>Spirochaetia</taxon>
        <taxon>Brachyspirales</taxon>
        <taxon>Brachyspiraceae</taxon>
        <taxon>Brachyspira</taxon>
    </lineage>
</organism>
<evidence type="ECO:0008006" key="5">
    <source>
        <dbReference type="Google" id="ProtNLM"/>
    </source>
</evidence>
<evidence type="ECO:0000313" key="4">
    <source>
        <dbReference type="Proteomes" id="UP000310168"/>
    </source>
</evidence>
<keyword evidence="4" id="KW-1185">Reference proteome</keyword>
<sequence>MIKQSGNIKVNTDTTKNQISEYEKLTQSLAAVIDVRNAEAKIIEDNYAGKEKELEAVKANINALEQQKQLITSYYTEAKKQGKDYYDESLQGIIAQINGNEEVTGSVDELGKALQKINQLISEQKQQYEDLTKPLLDVKAIASQILSSFQSAYSSISSSILSIKSLDLIDTSKFDEQIEHIQNKIDEFDEEQEEKEQEQQELSDEEYENYLARLDEEYEKAVEANDLMSQEAIRIKKEELQKKKQEEDKKLEEEKKANQEREELERQLAEAQYNKDYAEWQNQVKLAELQKNKAIADATIAPALAGIQTALGMATSFAQLGPIAGPAMGTTVALAIAGSVAGAVAGVQSAASALDNVKSNPPEMPKFEFGTTGYTLGYGETALVGERGAELVKNMGGILQVQSAAQTQASGGSEKIGMYIENLIFQVTQKLTADEIYNFMNSFKARNIRFRR</sequence>
<evidence type="ECO:0000313" key="3">
    <source>
        <dbReference type="EMBL" id="TKZ31404.1"/>
    </source>
</evidence>
<dbReference type="Proteomes" id="UP000310168">
    <property type="component" value="Unassembled WGS sequence"/>
</dbReference>
<reference evidence="3 4" key="1">
    <citation type="journal article" date="2019" name="Anaerobe">
        <title>Brachyspira catarrhinii sp. nov., an anaerobic intestinal spirochaete isolated from vervet monkeys may have been misidentified as Brachyspira aalborgi in previous studies.</title>
        <authorList>
            <person name="Phillips N.D."/>
            <person name="La T."/>
            <person name="Hampson D.J."/>
        </authorList>
    </citation>
    <scope>NUCLEOTIDE SEQUENCE [LARGE SCALE GENOMIC DNA]</scope>
    <source>
        <strain evidence="3 4">Z12</strain>
    </source>
</reference>
<evidence type="ECO:0000256" key="1">
    <source>
        <dbReference type="SAM" id="Coils"/>
    </source>
</evidence>
<accession>A0ABY2TNX1</accession>
<protein>
    <recommendedName>
        <fullName evidence="5">Phage tail tape measure protein</fullName>
    </recommendedName>
</protein>
<proteinExistence type="predicted"/>
<feature type="coiled-coil region" evidence="1">
    <location>
        <begin position="40"/>
        <end position="67"/>
    </location>
</feature>
<comment type="caution">
    <text evidence="3">The sequence shown here is derived from an EMBL/GenBank/DDBJ whole genome shotgun (WGS) entry which is preliminary data.</text>
</comment>
<keyword evidence="1" id="KW-0175">Coiled coil</keyword>
<gene>
    <name evidence="3" type="ORF">EZH24_09910</name>
</gene>